<name>A0A2P2NKP5_RHIMU</name>
<accession>A0A2P2NKP5</accession>
<organism evidence="1">
    <name type="scientific">Rhizophora mucronata</name>
    <name type="common">Asiatic mangrove</name>
    <dbReference type="NCBI Taxonomy" id="61149"/>
    <lineage>
        <taxon>Eukaryota</taxon>
        <taxon>Viridiplantae</taxon>
        <taxon>Streptophyta</taxon>
        <taxon>Embryophyta</taxon>
        <taxon>Tracheophyta</taxon>
        <taxon>Spermatophyta</taxon>
        <taxon>Magnoliopsida</taxon>
        <taxon>eudicotyledons</taxon>
        <taxon>Gunneridae</taxon>
        <taxon>Pentapetalae</taxon>
        <taxon>rosids</taxon>
        <taxon>fabids</taxon>
        <taxon>Malpighiales</taxon>
        <taxon>Rhizophoraceae</taxon>
        <taxon>Rhizophora</taxon>
    </lineage>
</organism>
<evidence type="ECO:0000313" key="1">
    <source>
        <dbReference type="EMBL" id="MBX43081.1"/>
    </source>
</evidence>
<reference evidence="1" key="1">
    <citation type="submission" date="2018-02" db="EMBL/GenBank/DDBJ databases">
        <title>Rhizophora mucronata_Transcriptome.</title>
        <authorList>
            <person name="Meera S.P."/>
            <person name="Sreeshan A."/>
            <person name="Augustine A."/>
        </authorList>
    </citation>
    <scope>NUCLEOTIDE SEQUENCE</scope>
    <source>
        <tissue evidence="1">Leaf</tissue>
    </source>
</reference>
<dbReference type="EMBL" id="GGEC01062597">
    <property type="protein sequence ID" value="MBX43081.1"/>
    <property type="molecule type" value="Transcribed_RNA"/>
</dbReference>
<protein>
    <submittedName>
        <fullName evidence="1">Uncharacterized protein</fullName>
    </submittedName>
</protein>
<sequence length="50" mass="5776">MFSVIYAELLKTCVHLCKLTDNNFKIFFNKNSVALLMLALSVLWKPTLGW</sequence>
<dbReference type="AlphaFoldDB" id="A0A2P2NKP5"/>
<proteinExistence type="predicted"/>